<dbReference type="SUPFAM" id="SSF51735">
    <property type="entry name" value="NAD(P)-binding Rossmann-fold domains"/>
    <property type="match status" value="1"/>
</dbReference>
<feature type="domain" description="Ketoreductase" evidence="4">
    <location>
        <begin position="7"/>
        <end position="187"/>
    </location>
</feature>
<comment type="similarity">
    <text evidence="1">Belongs to the short-chain dehydrogenases/reductases (SDR) family.</text>
</comment>
<dbReference type="Pfam" id="PF13561">
    <property type="entry name" value="adh_short_C2"/>
    <property type="match status" value="1"/>
</dbReference>
<dbReference type="InterPro" id="IPR057326">
    <property type="entry name" value="KR_dom"/>
</dbReference>
<reference evidence="5 6" key="1">
    <citation type="journal article" date="2017" name="Int. J. Syst. Evol. Microbiol.">
        <title>Erythrobacter aquimixticola sp. nov., isolated from the junction between the ocean and a freshwater spring.</title>
        <authorList>
            <person name="Park S."/>
            <person name="Jung Y.T."/>
            <person name="Choi S.J."/>
            <person name="Yoon J.H."/>
        </authorList>
    </citation>
    <scope>NUCLEOTIDE SEQUENCE [LARGE SCALE GENOMIC DNA]</scope>
    <source>
        <strain evidence="5 6">JSSK-14</strain>
    </source>
</reference>
<organism evidence="5 6">
    <name type="scientific">Aurantiacibacter aquimixticola</name>
    <dbReference type="NCBI Taxonomy" id="1958945"/>
    <lineage>
        <taxon>Bacteria</taxon>
        <taxon>Pseudomonadati</taxon>
        <taxon>Pseudomonadota</taxon>
        <taxon>Alphaproteobacteria</taxon>
        <taxon>Sphingomonadales</taxon>
        <taxon>Erythrobacteraceae</taxon>
        <taxon>Aurantiacibacter</taxon>
    </lineage>
</organism>
<evidence type="ECO:0000256" key="2">
    <source>
        <dbReference type="ARBA" id="ARBA00023002"/>
    </source>
</evidence>
<dbReference type="PROSITE" id="PS00061">
    <property type="entry name" value="ADH_SHORT"/>
    <property type="match status" value="1"/>
</dbReference>
<dbReference type="CDD" id="cd05233">
    <property type="entry name" value="SDR_c"/>
    <property type="match status" value="1"/>
</dbReference>
<dbReference type="GO" id="GO:0016491">
    <property type="term" value="F:oxidoreductase activity"/>
    <property type="evidence" value="ECO:0007669"/>
    <property type="project" value="UniProtKB-KW"/>
</dbReference>
<comment type="caution">
    <text evidence="5">The sequence shown here is derived from an EMBL/GenBank/DDBJ whole genome shotgun (WGS) entry which is preliminary data.</text>
</comment>
<dbReference type="FunFam" id="3.40.50.720:FF:000084">
    <property type="entry name" value="Short-chain dehydrogenase reductase"/>
    <property type="match status" value="1"/>
</dbReference>
<evidence type="ECO:0000313" key="6">
    <source>
        <dbReference type="Proteomes" id="UP000285232"/>
    </source>
</evidence>
<dbReference type="InterPro" id="IPR020904">
    <property type="entry name" value="Sc_DH/Rdtase_CS"/>
</dbReference>
<dbReference type="PRINTS" id="PR00081">
    <property type="entry name" value="GDHRDH"/>
</dbReference>
<dbReference type="SMART" id="SM00822">
    <property type="entry name" value="PKS_KR"/>
    <property type="match status" value="1"/>
</dbReference>
<dbReference type="PANTHER" id="PTHR24321:SF8">
    <property type="entry name" value="ESTRADIOL 17-BETA-DEHYDROGENASE 8-RELATED"/>
    <property type="match status" value="1"/>
</dbReference>
<dbReference type="OrthoDB" id="9779623at2"/>
<dbReference type="InterPro" id="IPR002347">
    <property type="entry name" value="SDR_fam"/>
</dbReference>
<evidence type="ECO:0000259" key="4">
    <source>
        <dbReference type="SMART" id="SM00822"/>
    </source>
</evidence>
<accession>A0A419RTK6</accession>
<name>A0A419RTK6_9SPHN</name>
<protein>
    <submittedName>
        <fullName evidence="5">SDR family oxidoreductase</fullName>
    </submittedName>
</protein>
<evidence type="ECO:0000256" key="1">
    <source>
        <dbReference type="ARBA" id="ARBA00006484"/>
    </source>
</evidence>
<dbReference type="PANTHER" id="PTHR24321">
    <property type="entry name" value="DEHYDROGENASES, SHORT CHAIN"/>
    <property type="match status" value="1"/>
</dbReference>
<dbReference type="AlphaFoldDB" id="A0A419RTK6"/>
<dbReference type="Proteomes" id="UP000285232">
    <property type="component" value="Unassembled WGS sequence"/>
</dbReference>
<dbReference type="PROSITE" id="PS51257">
    <property type="entry name" value="PROKAR_LIPOPROTEIN"/>
    <property type="match status" value="1"/>
</dbReference>
<evidence type="ECO:0000256" key="3">
    <source>
        <dbReference type="ARBA" id="ARBA00023027"/>
    </source>
</evidence>
<evidence type="ECO:0000313" key="5">
    <source>
        <dbReference type="EMBL" id="RJY09118.1"/>
    </source>
</evidence>
<dbReference type="Gene3D" id="3.40.50.720">
    <property type="entry name" value="NAD(P)-binding Rossmann-like Domain"/>
    <property type="match status" value="1"/>
</dbReference>
<proteinExistence type="inferred from homology"/>
<sequence length="252" mass="25581">MTDMTGKTVLVTGAASGIGAACALALARAGAAKLVLVDRNGDALDGLELDCETVRHAGDVADEGLWDTIEAAGDTFDGAVLNAGIAGENAPIVKSTFENWKRVTSVNYDGAFLSLRTAMRQASEGASIVLTASVTGVKAEQGIAAYASSKAAVIQLAKVAAKEAARKGVRVNAIAPGGVDTAIWDGVPFFEELVAKHQGDRAGALATMAAQATPLGRFATAEEIAGQILFLLSDTSAGITGTTLVSDGGFRL</sequence>
<dbReference type="InterPro" id="IPR036291">
    <property type="entry name" value="NAD(P)-bd_dom_sf"/>
</dbReference>
<dbReference type="RefSeq" id="WP_120048127.1">
    <property type="nucleotide sequence ID" value="NZ_RAHX01000001.1"/>
</dbReference>
<dbReference type="EMBL" id="RAHX01000001">
    <property type="protein sequence ID" value="RJY09118.1"/>
    <property type="molecule type" value="Genomic_DNA"/>
</dbReference>
<keyword evidence="3" id="KW-0520">NAD</keyword>
<keyword evidence="6" id="KW-1185">Reference proteome</keyword>
<gene>
    <name evidence="5" type="ORF">D6201_06860</name>
</gene>
<keyword evidence="2" id="KW-0560">Oxidoreductase</keyword>